<feature type="transmembrane region" description="Helical" evidence="1">
    <location>
        <begin position="16"/>
        <end position="37"/>
    </location>
</feature>
<dbReference type="Proteomes" id="UP000245252">
    <property type="component" value="Unassembled WGS sequence"/>
</dbReference>
<keyword evidence="1" id="KW-0812">Transmembrane</keyword>
<name>A0A2U2DP31_9HYPH</name>
<protein>
    <recommendedName>
        <fullName evidence="4">DUF2125 domain-containing protein</fullName>
    </recommendedName>
</protein>
<dbReference type="RefSeq" id="WP_109459330.1">
    <property type="nucleotide sequence ID" value="NZ_QFBC01000007.1"/>
</dbReference>
<keyword evidence="1" id="KW-0472">Membrane</keyword>
<evidence type="ECO:0008006" key="4">
    <source>
        <dbReference type="Google" id="ProtNLM"/>
    </source>
</evidence>
<accession>A0A2U2DP31</accession>
<reference evidence="2 3" key="1">
    <citation type="submission" date="2018-05" db="EMBL/GenBank/DDBJ databases">
        <title>The draft genome of strain NS-104.</title>
        <authorList>
            <person name="Hang P."/>
            <person name="Jiang J."/>
        </authorList>
    </citation>
    <scope>NUCLEOTIDE SEQUENCE [LARGE SCALE GENOMIC DNA]</scope>
    <source>
        <strain evidence="2 3">NS-104</strain>
    </source>
</reference>
<proteinExistence type="predicted"/>
<keyword evidence="3" id="KW-1185">Reference proteome</keyword>
<dbReference type="OrthoDB" id="7169664at2"/>
<dbReference type="EMBL" id="QFBC01000007">
    <property type="protein sequence ID" value="PWE55032.1"/>
    <property type="molecule type" value="Genomic_DNA"/>
</dbReference>
<comment type="caution">
    <text evidence="2">The sequence shown here is derived from an EMBL/GenBank/DDBJ whole genome shotgun (WGS) entry which is preliminary data.</text>
</comment>
<evidence type="ECO:0000313" key="3">
    <source>
        <dbReference type="Proteomes" id="UP000245252"/>
    </source>
</evidence>
<dbReference type="InterPro" id="IPR018666">
    <property type="entry name" value="DUF2125"/>
</dbReference>
<sequence length="338" mass="35456">MAASSRTGQANTSKKVRILGICILLVIGIYTGGWYFVADQARSRLMAALDRSQGAAISAECPDAEIRGFPFRFGLFCSGVSIDDNRRGISASFGALRSAAQVYDPFHVVFEVDEPVVVRAAPGLTFSAEWTALQSSAQLATDGVERTSLAVDGLKANLVSALAGELLNLNASHGELHLRRNGPDLDAAASLLAVSGTVEGKDRPLPPVTVDVDVTMAEKAALLQGAGKDAANLRGAKGELRALSADLGEGRTLRISGPFSFNDEGYVSGKLKLEIAGIEGWRQTLKTAFPEAAKNIDTAGNMLTALVSGGNQVSVDLTLRDGDIMISGFIKVGEIPPI</sequence>
<dbReference type="Pfam" id="PF09898">
    <property type="entry name" value="DUF2125"/>
    <property type="match status" value="1"/>
</dbReference>
<dbReference type="AlphaFoldDB" id="A0A2U2DP31"/>
<evidence type="ECO:0000313" key="2">
    <source>
        <dbReference type="EMBL" id="PWE55032.1"/>
    </source>
</evidence>
<organism evidence="2 3">
    <name type="scientific">Metarhizobium album</name>
    <dbReference type="NCBI Taxonomy" id="2182425"/>
    <lineage>
        <taxon>Bacteria</taxon>
        <taxon>Pseudomonadati</taxon>
        <taxon>Pseudomonadota</taxon>
        <taxon>Alphaproteobacteria</taxon>
        <taxon>Hyphomicrobiales</taxon>
        <taxon>Rhizobiaceae</taxon>
        <taxon>Metarhizobium</taxon>
    </lineage>
</organism>
<keyword evidence="1" id="KW-1133">Transmembrane helix</keyword>
<evidence type="ECO:0000256" key="1">
    <source>
        <dbReference type="SAM" id="Phobius"/>
    </source>
</evidence>
<gene>
    <name evidence="2" type="ORF">DEM27_16400</name>
</gene>